<evidence type="ECO:0000256" key="1">
    <source>
        <dbReference type="SAM" id="MobiDB-lite"/>
    </source>
</evidence>
<feature type="chain" id="PRO_5020740514" evidence="3">
    <location>
        <begin position="31"/>
        <end position="555"/>
    </location>
</feature>
<feature type="transmembrane region" description="Helical" evidence="2">
    <location>
        <begin position="238"/>
        <end position="261"/>
    </location>
</feature>
<keyword evidence="2" id="KW-0812">Transmembrane</keyword>
<keyword evidence="3" id="KW-0732">Signal</keyword>
<reference evidence="4 5" key="1">
    <citation type="submission" date="2018-12" db="EMBL/GenBank/DDBJ databases">
        <authorList>
            <person name="Grouzdev D.S."/>
            <person name="Krutkina M.S."/>
        </authorList>
    </citation>
    <scope>NUCLEOTIDE SEQUENCE [LARGE SCALE GENOMIC DNA]</scope>
    <source>
        <strain evidence="4 5">RmlP026</strain>
    </source>
</reference>
<feature type="region of interest" description="Disordered" evidence="1">
    <location>
        <begin position="197"/>
        <end position="229"/>
    </location>
</feature>
<evidence type="ECO:0000313" key="4">
    <source>
        <dbReference type="EMBL" id="RYC31022.1"/>
    </source>
</evidence>
<evidence type="ECO:0000256" key="3">
    <source>
        <dbReference type="SAM" id="SignalP"/>
    </source>
</evidence>
<protein>
    <submittedName>
        <fullName evidence="4">Uncharacterized protein</fullName>
    </submittedName>
</protein>
<organism evidence="4 5">
    <name type="scientific">Lichenibacterium minor</name>
    <dbReference type="NCBI Taxonomy" id="2316528"/>
    <lineage>
        <taxon>Bacteria</taxon>
        <taxon>Pseudomonadati</taxon>
        <taxon>Pseudomonadota</taxon>
        <taxon>Alphaproteobacteria</taxon>
        <taxon>Hyphomicrobiales</taxon>
        <taxon>Lichenihabitantaceae</taxon>
        <taxon>Lichenibacterium</taxon>
    </lineage>
</organism>
<keyword evidence="2" id="KW-0472">Membrane</keyword>
<dbReference type="EMBL" id="QYBB01000018">
    <property type="protein sequence ID" value="RYC31022.1"/>
    <property type="molecule type" value="Genomic_DNA"/>
</dbReference>
<feature type="signal peptide" evidence="3">
    <location>
        <begin position="1"/>
        <end position="30"/>
    </location>
</feature>
<reference evidence="4 5" key="2">
    <citation type="submission" date="2019-02" db="EMBL/GenBank/DDBJ databases">
        <title>'Lichenibacterium ramalinii' gen. nov. sp. nov., 'Lichenibacterium minor' gen. nov. sp. nov.</title>
        <authorList>
            <person name="Pankratov T."/>
        </authorList>
    </citation>
    <scope>NUCLEOTIDE SEQUENCE [LARGE SCALE GENOMIC DNA]</scope>
    <source>
        <strain evidence="4 5">RmlP026</strain>
    </source>
</reference>
<name>A0A4Q2U3W5_9HYPH</name>
<dbReference type="Proteomes" id="UP000290759">
    <property type="component" value="Unassembled WGS sequence"/>
</dbReference>
<keyword evidence="2" id="KW-1133">Transmembrane helix</keyword>
<keyword evidence="5" id="KW-1185">Reference proteome</keyword>
<sequence length="555" mass="54352">MQPHPAPFRLAAPVLLAALAAAAAASPARADPLPMGGGASLADGDAARNAALPTARDRAARAAAAVEDLKRELAPGHLTDPMPEVDRTFGLAALRSDYADAQRRAAGFRATLGDRHPTLLATEEVMAGLRAQLLDGTRKALASAERDAAGARAAVAAAEHAPGATAHAAAADHAPGATAHVAAASAAVAAADATGSVAAPPRPAARTSSPLSLPPAPAERRVAAEAPQTRAAAPAHHLWSILAAGLAAAAATALLAAWAAFRLLRRPRAAPAAMPRLEPALATPAAEVAAPAVDADGADGAAPADPVPVLRRLALPRSAEALSAAFAAPGGGTTGAAELHAALRTGFGAAAAARMTVLVAPAAGLPGADADAAALALALAAAADGRRPLLMEARAAGRLRGTFVPPAAAPVLVEAAGTTRTLYRLGPAGAPVGLLPSDAGEAEAAMAAAARPGTARLRGLDAFDTIVLVGDDAATLATSADLLLLAAPAEATAEALSAAALALGGGGRACGAVLIEPAAPARAPSLPRRRPAAEATASRLGLRGSIEPHRRRVGA</sequence>
<comment type="caution">
    <text evidence="4">The sequence shown here is derived from an EMBL/GenBank/DDBJ whole genome shotgun (WGS) entry which is preliminary data.</text>
</comment>
<dbReference type="AlphaFoldDB" id="A0A4Q2U3W5"/>
<feature type="region of interest" description="Disordered" evidence="1">
    <location>
        <begin position="523"/>
        <end position="555"/>
    </location>
</feature>
<accession>A0A4Q2U3W5</accession>
<gene>
    <name evidence="4" type="ORF">D3273_15925</name>
</gene>
<dbReference type="RefSeq" id="WP_129227876.1">
    <property type="nucleotide sequence ID" value="NZ_QYBB01000018.1"/>
</dbReference>
<proteinExistence type="predicted"/>
<evidence type="ECO:0000256" key="2">
    <source>
        <dbReference type="SAM" id="Phobius"/>
    </source>
</evidence>
<feature type="compositionally biased region" description="Low complexity" evidence="1">
    <location>
        <begin position="197"/>
        <end position="211"/>
    </location>
</feature>
<evidence type="ECO:0000313" key="5">
    <source>
        <dbReference type="Proteomes" id="UP000290759"/>
    </source>
</evidence>